<evidence type="ECO:0000256" key="6">
    <source>
        <dbReference type="ARBA" id="ARBA00022826"/>
    </source>
</evidence>
<evidence type="ECO:0000256" key="14">
    <source>
        <dbReference type="SAM" id="Phobius"/>
    </source>
</evidence>
<keyword evidence="8 14" id="KW-1133">Transmembrane helix</keyword>
<keyword evidence="9" id="KW-0406">Ion transport</keyword>
<accession>A0A1H1P064</accession>
<sequence>MHMNAEEHSTRLADAAPAGENVGGNAENVEKADPGTERLVFFSDAVVAIAITLLALDLHVPQGTTGTAFWRDAVDHREDYLAFLISFAVIGSHWLMHHRTFTYLARLGGRLVRWNMLWLLTITLTPFATRVIVGDGAFAARFMLYALVQVLAATFSLLCLLEIQRHRLLRPGADKEALSRGYRRLTVMLVAFVVSIPLAFVTQLAYLCWVAIPFALRAEQLIGPRRPHSPSRR</sequence>
<evidence type="ECO:0000313" key="16">
    <source>
        <dbReference type="Proteomes" id="UP000198983"/>
    </source>
</evidence>
<keyword evidence="6" id="KW-0631">Potassium channel</keyword>
<evidence type="ECO:0000256" key="9">
    <source>
        <dbReference type="ARBA" id="ARBA00023065"/>
    </source>
</evidence>
<keyword evidence="5 14" id="KW-0812">Transmembrane</keyword>
<comment type="catalytic activity">
    <reaction evidence="12">
        <text>K(+)(in) = K(+)(out)</text>
        <dbReference type="Rhea" id="RHEA:29463"/>
        <dbReference type="ChEBI" id="CHEBI:29103"/>
    </reaction>
</comment>
<evidence type="ECO:0000256" key="1">
    <source>
        <dbReference type="ARBA" id="ARBA00004141"/>
    </source>
</evidence>
<feature type="compositionally biased region" description="Basic and acidic residues" evidence="13">
    <location>
        <begin position="1"/>
        <end position="11"/>
    </location>
</feature>
<comment type="similarity">
    <text evidence="2">Belongs to the TMEM175 family.</text>
</comment>
<evidence type="ECO:0000256" key="10">
    <source>
        <dbReference type="ARBA" id="ARBA00023136"/>
    </source>
</evidence>
<protein>
    <submittedName>
        <fullName evidence="15">Uncharacterized membrane protein</fullName>
    </submittedName>
</protein>
<feature type="transmembrane region" description="Helical" evidence="14">
    <location>
        <begin position="185"/>
        <end position="212"/>
    </location>
</feature>
<keyword evidence="4" id="KW-0633">Potassium transport</keyword>
<keyword evidence="7" id="KW-0630">Potassium</keyword>
<evidence type="ECO:0000256" key="4">
    <source>
        <dbReference type="ARBA" id="ARBA00022538"/>
    </source>
</evidence>
<proteinExistence type="inferred from homology"/>
<dbReference type="GO" id="GO:0016020">
    <property type="term" value="C:membrane"/>
    <property type="evidence" value="ECO:0007669"/>
    <property type="project" value="UniProtKB-SubCell"/>
</dbReference>
<dbReference type="GO" id="GO:0005267">
    <property type="term" value="F:potassium channel activity"/>
    <property type="evidence" value="ECO:0007669"/>
    <property type="project" value="UniProtKB-KW"/>
</dbReference>
<dbReference type="Proteomes" id="UP000198983">
    <property type="component" value="Chromosome I"/>
</dbReference>
<feature type="transmembrane region" description="Helical" evidence="14">
    <location>
        <begin position="80"/>
        <end position="96"/>
    </location>
</feature>
<evidence type="ECO:0000313" key="15">
    <source>
        <dbReference type="EMBL" id="SDS04415.1"/>
    </source>
</evidence>
<feature type="transmembrane region" description="Helical" evidence="14">
    <location>
        <begin position="139"/>
        <end position="161"/>
    </location>
</feature>
<evidence type="ECO:0000256" key="13">
    <source>
        <dbReference type="SAM" id="MobiDB-lite"/>
    </source>
</evidence>
<name>A0A1H1P064_9ACTN</name>
<dbReference type="InterPro" id="IPR010617">
    <property type="entry name" value="TMEM175-like"/>
</dbReference>
<evidence type="ECO:0000256" key="11">
    <source>
        <dbReference type="ARBA" id="ARBA00023303"/>
    </source>
</evidence>
<feature type="region of interest" description="Disordered" evidence="13">
    <location>
        <begin position="1"/>
        <end position="30"/>
    </location>
</feature>
<evidence type="ECO:0000256" key="12">
    <source>
        <dbReference type="ARBA" id="ARBA00034430"/>
    </source>
</evidence>
<dbReference type="EMBL" id="LT629732">
    <property type="protein sequence ID" value="SDS04415.1"/>
    <property type="molecule type" value="Genomic_DNA"/>
</dbReference>
<reference evidence="15 16" key="1">
    <citation type="submission" date="2016-10" db="EMBL/GenBank/DDBJ databases">
        <authorList>
            <person name="de Groot N.N."/>
        </authorList>
    </citation>
    <scope>NUCLEOTIDE SEQUENCE [LARGE SCALE GENOMIC DNA]</scope>
    <source>
        <strain evidence="15 16">DSM 22024</strain>
    </source>
</reference>
<dbReference type="GO" id="GO:0015252">
    <property type="term" value="F:proton channel activity"/>
    <property type="evidence" value="ECO:0007669"/>
    <property type="project" value="InterPro"/>
</dbReference>
<feature type="transmembrane region" description="Helical" evidence="14">
    <location>
        <begin position="116"/>
        <end position="133"/>
    </location>
</feature>
<comment type="subcellular location">
    <subcellularLocation>
        <location evidence="1">Membrane</location>
        <topology evidence="1">Multi-pass membrane protein</topology>
    </subcellularLocation>
</comment>
<keyword evidence="3" id="KW-0813">Transport</keyword>
<gene>
    <name evidence="15" type="ORF">SAMN04489717_1433</name>
</gene>
<evidence type="ECO:0000256" key="3">
    <source>
        <dbReference type="ARBA" id="ARBA00022448"/>
    </source>
</evidence>
<evidence type="ECO:0000256" key="7">
    <source>
        <dbReference type="ARBA" id="ARBA00022958"/>
    </source>
</evidence>
<keyword evidence="16" id="KW-1185">Reference proteome</keyword>
<evidence type="ECO:0000256" key="2">
    <source>
        <dbReference type="ARBA" id="ARBA00006920"/>
    </source>
</evidence>
<dbReference type="AlphaFoldDB" id="A0A1H1P064"/>
<keyword evidence="11" id="KW-0407">Ion channel</keyword>
<evidence type="ECO:0000256" key="5">
    <source>
        <dbReference type="ARBA" id="ARBA00022692"/>
    </source>
</evidence>
<keyword evidence="10 14" id="KW-0472">Membrane</keyword>
<evidence type="ECO:0000256" key="8">
    <source>
        <dbReference type="ARBA" id="ARBA00022989"/>
    </source>
</evidence>
<feature type="transmembrane region" description="Helical" evidence="14">
    <location>
        <begin position="39"/>
        <end position="60"/>
    </location>
</feature>
<organism evidence="15 16">
    <name type="scientific">Actinopolymorpha singaporensis</name>
    <dbReference type="NCBI Taxonomy" id="117157"/>
    <lineage>
        <taxon>Bacteria</taxon>
        <taxon>Bacillati</taxon>
        <taxon>Actinomycetota</taxon>
        <taxon>Actinomycetes</taxon>
        <taxon>Propionibacteriales</taxon>
        <taxon>Actinopolymorphaceae</taxon>
        <taxon>Actinopolymorpha</taxon>
    </lineage>
</organism>
<dbReference type="Pfam" id="PF06736">
    <property type="entry name" value="TMEM175"/>
    <property type="match status" value="1"/>
</dbReference>